<name>A0ABY0P557_9HYPH</name>
<dbReference type="PROSITE" id="PS51857">
    <property type="entry name" value="CSD_2"/>
    <property type="match status" value="2"/>
</dbReference>
<dbReference type="Pfam" id="PF00313">
    <property type="entry name" value="CSD"/>
    <property type="match status" value="2"/>
</dbReference>
<feature type="domain" description="CSD" evidence="1">
    <location>
        <begin position="38"/>
        <end position="103"/>
    </location>
</feature>
<gene>
    <name evidence="2" type="ORF">SAMN05421844_108144</name>
</gene>
<sequence>MSDEFGESGRPPMGPIQSLNRVVRLDGAGDHAPEVPVEVTGYVKWFDVSKGYGFVVPEAGGADVLLHVTILKRDGFNTIAEGARIVLEAVEKPRGRQAVRVLSIDTSSGRHPSEMPMARTNVAVSPTSGLERMVVKWFNRLRGFGFVSKGEGAPDIFVHMETLRRYGLVELVPGQTVLVRYGPGPKGLMAAEIHLEQDVAATAAH</sequence>
<feature type="domain" description="CSD" evidence="1">
    <location>
        <begin position="130"/>
        <end position="195"/>
    </location>
</feature>
<dbReference type="Gene3D" id="2.40.50.140">
    <property type="entry name" value="Nucleic acid-binding proteins"/>
    <property type="match status" value="2"/>
</dbReference>
<evidence type="ECO:0000313" key="3">
    <source>
        <dbReference type="Proteomes" id="UP000199468"/>
    </source>
</evidence>
<evidence type="ECO:0000313" key="2">
    <source>
        <dbReference type="EMBL" id="SDH37781.1"/>
    </source>
</evidence>
<dbReference type="InterPro" id="IPR012340">
    <property type="entry name" value="NA-bd_OB-fold"/>
</dbReference>
<dbReference type="PRINTS" id="PR00050">
    <property type="entry name" value="COLDSHOCK"/>
</dbReference>
<dbReference type="InterPro" id="IPR050181">
    <property type="entry name" value="Cold_shock_domain"/>
</dbReference>
<organism evidence="2 3">
    <name type="scientific">Bosea robiniae</name>
    <dbReference type="NCBI Taxonomy" id="1036780"/>
    <lineage>
        <taxon>Bacteria</taxon>
        <taxon>Pseudomonadati</taxon>
        <taxon>Pseudomonadota</taxon>
        <taxon>Alphaproteobacteria</taxon>
        <taxon>Hyphomicrobiales</taxon>
        <taxon>Boseaceae</taxon>
        <taxon>Bosea</taxon>
    </lineage>
</organism>
<dbReference type="Proteomes" id="UP000199468">
    <property type="component" value="Unassembled WGS sequence"/>
</dbReference>
<dbReference type="PANTHER" id="PTHR11544">
    <property type="entry name" value="COLD SHOCK DOMAIN CONTAINING PROTEINS"/>
    <property type="match status" value="1"/>
</dbReference>
<dbReference type="SMART" id="SM00357">
    <property type="entry name" value="CSP"/>
    <property type="match status" value="2"/>
</dbReference>
<dbReference type="InterPro" id="IPR011129">
    <property type="entry name" value="CSD"/>
</dbReference>
<dbReference type="EMBL" id="FNBZ01000008">
    <property type="protein sequence ID" value="SDH37781.1"/>
    <property type="molecule type" value="Genomic_DNA"/>
</dbReference>
<comment type="caution">
    <text evidence="2">The sequence shown here is derived from an EMBL/GenBank/DDBJ whole genome shotgun (WGS) entry which is preliminary data.</text>
</comment>
<reference evidence="2 3" key="1">
    <citation type="submission" date="2016-10" db="EMBL/GenBank/DDBJ databases">
        <authorList>
            <person name="Varghese N."/>
            <person name="Submissions S."/>
        </authorList>
    </citation>
    <scope>NUCLEOTIDE SEQUENCE [LARGE SCALE GENOMIC DNA]</scope>
    <source>
        <strain evidence="2 3">DSM 26672</strain>
    </source>
</reference>
<keyword evidence="3" id="KW-1185">Reference proteome</keyword>
<dbReference type="SUPFAM" id="SSF50249">
    <property type="entry name" value="Nucleic acid-binding proteins"/>
    <property type="match status" value="2"/>
</dbReference>
<dbReference type="RefSeq" id="WP_061967468.1">
    <property type="nucleotide sequence ID" value="NZ_FNBZ01000008.1"/>
</dbReference>
<evidence type="ECO:0000259" key="1">
    <source>
        <dbReference type="PROSITE" id="PS51857"/>
    </source>
</evidence>
<accession>A0ABY0P557</accession>
<dbReference type="InterPro" id="IPR002059">
    <property type="entry name" value="CSP_DNA-bd"/>
</dbReference>
<protein>
    <submittedName>
        <fullName evidence="2">Cold shock protein (Beta-ribbon, CspA family)</fullName>
    </submittedName>
</protein>
<proteinExistence type="predicted"/>
<dbReference type="CDD" id="cd04458">
    <property type="entry name" value="CSP_CDS"/>
    <property type="match status" value="2"/>
</dbReference>